<feature type="compositionally biased region" description="Polar residues" evidence="4">
    <location>
        <begin position="25"/>
        <end position="35"/>
    </location>
</feature>
<name>A0A2B4RMB9_STYPI</name>
<keyword evidence="2 3" id="KW-0040">ANK repeat</keyword>
<dbReference type="PANTHER" id="PTHR24124:SF14">
    <property type="entry name" value="CHROMOSOME UNDETERMINED SCAFFOLD_25, WHOLE GENOME SHOTGUN SEQUENCE"/>
    <property type="match status" value="1"/>
</dbReference>
<feature type="repeat" description="ANK" evidence="3">
    <location>
        <begin position="632"/>
        <end position="664"/>
    </location>
</feature>
<dbReference type="AlphaFoldDB" id="A0A2B4RMB9"/>
<dbReference type="STRING" id="50429.A0A2B4RMB9"/>
<feature type="repeat" description="ANK" evidence="3">
    <location>
        <begin position="158"/>
        <end position="190"/>
    </location>
</feature>
<dbReference type="Pfam" id="PF13606">
    <property type="entry name" value="Ank_3"/>
    <property type="match status" value="1"/>
</dbReference>
<dbReference type="OrthoDB" id="20872at2759"/>
<feature type="repeat" description="ANK" evidence="3">
    <location>
        <begin position="766"/>
        <end position="798"/>
    </location>
</feature>
<dbReference type="PROSITE" id="PS50088">
    <property type="entry name" value="ANK_REPEAT"/>
    <property type="match status" value="12"/>
</dbReference>
<keyword evidence="6" id="KW-1185">Reference proteome</keyword>
<feature type="repeat" description="ANK" evidence="3">
    <location>
        <begin position="733"/>
        <end position="765"/>
    </location>
</feature>
<evidence type="ECO:0000256" key="1">
    <source>
        <dbReference type="ARBA" id="ARBA00022737"/>
    </source>
</evidence>
<dbReference type="SMART" id="SM00248">
    <property type="entry name" value="ANK"/>
    <property type="match status" value="16"/>
</dbReference>
<keyword evidence="1" id="KW-0677">Repeat</keyword>
<feature type="repeat" description="ANK" evidence="3">
    <location>
        <begin position="259"/>
        <end position="291"/>
    </location>
</feature>
<feature type="compositionally biased region" description="Polar residues" evidence="4">
    <location>
        <begin position="395"/>
        <end position="412"/>
    </location>
</feature>
<dbReference type="Gene3D" id="1.25.40.20">
    <property type="entry name" value="Ankyrin repeat-containing domain"/>
    <property type="match status" value="4"/>
</dbReference>
<feature type="region of interest" description="Disordered" evidence="4">
    <location>
        <begin position="18"/>
        <end position="40"/>
    </location>
</feature>
<dbReference type="GO" id="GO:0005634">
    <property type="term" value="C:nucleus"/>
    <property type="evidence" value="ECO:0007669"/>
    <property type="project" value="TreeGrafter"/>
</dbReference>
<dbReference type="PANTHER" id="PTHR24124">
    <property type="entry name" value="ANKYRIN REPEAT FAMILY A"/>
    <property type="match status" value="1"/>
</dbReference>
<dbReference type="InterPro" id="IPR002110">
    <property type="entry name" value="Ankyrin_rpt"/>
</dbReference>
<feature type="repeat" description="ANK" evidence="3">
    <location>
        <begin position="700"/>
        <end position="732"/>
    </location>
</feature>
<comment type="caution">
    <text evidence="5">The sequence shown here is derived from an EMBL/GenBank/DDBJ whole genome shotgun (WGS) entry which is preliminary data.</text>
</comment>
<dbReference type="Pfam" id="PF12796">
    <property type="entry name" value="Ank_2"/>
    <property type="match status" value="5"/>
</dbReference>
<dbReference type="EMBL" id="LSMT01000354">
    <property type="protein sequence ID" value="PFX19574.1"/>
    <property type="molecule type" value="Genomic_DNA"/>
</dbReference>
<dbReference type="Pfam" id="PF00023">
    <property type="entry name" value="Ank"/>
    <property type="match status" value="1"/>
</dbReference>
<dbReference type="Proteomes" id="UP000225706">
    <property type="component" value="Unassembled WGS sequence"/>
</dbReference>
<proteinExistence type="predicted"/>
<evidence type="ECO:0000256" key="4">
    <source>
        <dbReference type="SAM" id="MobiDB-lite"/>
    </source>
</evidence>
<evidence type="ECO:0000256" key="3">
    <source>
        <dbReference type="PROSITE-ProRule" id="PRU00023"/>
    </source>
</evidence>
<feature type="repeat" description="ANK" evidence="3">
    <location>
        <begin position="498"/>
        <end position="530"/>
    </location>
</feature>
<dbReference type="SUPFAM" id="SSF48403">
    <property type="entry name" value="Ankyrin repeat"/>
    <property type="match status" value="2"/>
</dbReference>
<evidence type="ECO:0000313" key="6">
    <source>
        <dbReference type="Proteomes" id="UP000225706"/>
    </source>
</evidence>
<feature type="repeat" description="ANK" evidence="3">
    <location>
        <begin position="292"/>
        <end position="324"/>
    </location>
</feature>
<gene>
    <name evidence="5" type="primary">Ankrd44</name>
    <name evidence="5" type="ORF">AWC38_SpisGene16016</name>
</gene>
<organism evidence="5 6">
    <name type="scientific">Stylophora pistillata</name>
    <name type="common">Smooth cauliflower coral</name>
    <dbReference type="NCBI Taxonomy" id="50429"/>
    <lineage>
        <taxon>Eukaryota</taxon>
        <taxon>Metazoa</taxon>
        <taxon>Cnidaria</taxon>
        <taxon>Anthozoa</taxon>
        <taxon>Hexacorallia</taxon>
        <taxon>Scleractinia</taxon>
        <taxon>Astrocoeniina</taxon>
        <taxon>Pocilloporidae</taxon>
        <taxon>Stylophora</taxon>
    </lineage>
</organism>
<dbReference type="InterPro" id="IPR036770">
    <property type="entry name" value="Ankyrin_rpt-contain_sf"/>
</dbReference>
<feature type="region of interest" description="Disordered" evidence="4">
    <location>
        <begin position="371"/>
        <end position="449"/>
    </location>
</feature>
<reference evidence="6" key="1">
    <citation type="journal article" date="2017" name="bioRxiv">
        <title>Comparative analysis of the genomes of Stylophora pistillata and Acropora digitifera provides evidence for extensive differences between species of corals.</title>
        <authorList>
            <person name="Voolstra C.R."/>
            <person name="Li Y."/>
            <person name="Liew Y.J."/>
            <person name="Baumgarten S."/>
            <person name="Zoccola D."/>
            <person name="Flot J.-F."/>
            <person name="Tambutte S."/>
            <person name="Allemand D."/>
            <person name="Aranda M."/>
        </authorList>
    </citation>
    <scope>NUCLEOTIDE SEQUENCE [LARGE SCALE GENOMIC DNA]</scope>
</reference>
<feature type="repeat" description="ANK" evidence="3">
    <location>
        <begin position="125"/>
        <end position="157"/>
    </location>
</feature>
<protein>
    <submittedName>
        <fullName evidence="5">Serine/threonine-protein phosphatase 6 regulatory ankyrin repeat subunit B</fullName>
    </submittedName>
</protein>
<evidence type="ECO:0000313" key="5">
    <source>
        <dbReference type="EMBL" id="PFX19574.1"/>
    </source>
</evidence>
<accession>A0A2B4RMB9</accession>
<feature type="repeat" description="ANK" evidence="3">
    <location>
        <begin position="226"/>
        <end position="258"/>
    </location>
</feature>
<dbReference type="GO" id="GO:0010468">
    <property type="term" value="P:regulation of gene expression"/>
    <property type="evidence" value="ECO:0007669"/>
    <property type="project" value="TreeGrafter"/>
</dbReference>
<sequence length="816" mass="87426">MSKGGDVNKGFDILLKTRKIRTHNNEAPNSSNNTRPTEEHVAEVGRASGTAGEDLPARFVSATLHVDKSLKMAAKLGDCRKLEISVDSKDATGRTPLMIAAGNGNVPAVKGLIKRGADPSLMDNHGWRSLHFAAQCGDPHIIYLILTHASDIESKAANGATPLISAVCNGKLQGVKYLLERGANPLTKDNNGLDSLHHASSRGSDVLDLVLSHVANGFSVDSRDETGRTPLMNAALNSNVQAMKSLIKRGADPSLMSYDGWNSLHFAAKNGDPDIIDLILTHVPDIESKTADGTTPLIIAVRFGKLQGVKYLLERGANPLTKDNSGRDFLSHASSRGSEVLDLLLSHVDNAPANQNNTRPTEENVGEVCTASGIAGEAKTPNTSLESKRTDRNQQAKSVQAPDNSNEAQPTKENVGRDCTASSIAGEDSGRAAYDSTEQTQRNERDIFTATEKTPITSLKMKKTDRNEQSKSVQVGDNTDMIDLMLTHVPDIESKAANGATPLLIAVFNEKLQGVMHLLERGANPLTKDNDGHDSLYLASSRDSDVLDLLLSHVPDGFSVDSKDATGTTPLMIAARNGNVQAVKGLINRGADPSLKDNDRWSSLHYAARCGDTDTIHLILTHVPDIESKTTHGVTPLMTAVCHSGVQGVKYLLERGANPLAKNNDGQDSLYRASSRCSDFLDLVLSHVPNEISVDTKDATGTTPLMNAAPNGYVQAVKGLIKRGADPSLMDNEGWSSLHFAAHCGDPHIIDLILPHVSDIGSKNADGATPLIIAVRHRNLQIVKQLLERGANPLTKDINGHDSLYLASSRDSDVLD</sequence>
<feature type="repeat" description="ANK" evidence="3">
    <location>
        <begin position="566"/>
        <end position="598"/>
    </location>
</feature>
<evidence type="ECO:0000256" key="2">
    <source>
        <dbReference type="ARBA" id="ARBA00023043"/>
    </source>
</evidence>
<feature type="repeat" description="ANK" evidence="3">
    <location>
        <begin position="92"/>
        <end position="124"/>
    </location>
</feature>
<dbReference type="PROSITE" id="PS50297">
    <property type="entry name" value="ANK_REP_REGION"/>
    <property type="match status" value="10"/>
</dbReference>